<proteinExistence type="predicted"/>
<feature type="coiled-coil region" evidence="1">
    <location>
        <begin position="354"/>
        <end position="381"/>
    </location>
</feature>
<keyword evidence="1" id="KW-0175">Coiled coil</keyword>
<dbReference type="AlphaFoldDB" id="A0A0C9UFL4"/>
<evidence type="ECO:0000313" key="3">
    <source>
        <dbReference type="EMBL" id="KIJ33574.1"/>
    </source>
</evidence>
<dbReference type="HOGENOM" id="CLU_052865_0_0_1"/>
<name>A0A0C9UFL4_SPHS4</name>
<feature type="compositionally biased region" description="Polar residues" evidence="2">
    <location>
        <begin position="267"/>
        <end position="302"/>
    </location>
</feature>
<evidence type="ECO:0000256" key="2">
    <source>
        <dbReference type="SAM" id="MobiDB-lite"/>
    </source>
</evidence>
<organism evidence="3 4">
    <name type="scientific">Sphaerobolus stellatus (strain SS14)</name>
    <dbReference type="NCBI Taxonomy" id="990650"/>
    <lineage>
        <taxon>Eukaryota</taxon>
        <taxon>Fungi</taxon>
        <taxon>Dikarya</taxon>
        <taxon>Basidiomycota</taxon>
        <taxon>Agaricomycotina</taxon>
        <taxon>Agaricomycetes</taxon>
        <taxon>Phallomycetidae</taxon>
        <taxon>Geastrales</taxon>
        <taxon>Sphaerobolaceae</taxon>
        <taxon>Sphaerobolus</taxon>
    </lineage>
</organism>
<dbReference type="EMBL" id="KN837211">
    <property type="protein sequence ID" value="KIJ33574.1"/>
    <property type="molecule type" value="Genomic_DNA"/>
</dbReference>
<accession>A0A0C9UFL4</accession>
<gene>
    <name evidence="3" type="ORF">M422DRAFT_264510</name>
</gene>
<evidence type="ECO:0000256" key="1">
    <source>
        <dbReference type="SAM" id="Coils"/>
    </source>
</evidence>
<sequence length="411" mass="46563">MPYHHPVTEEQLALFLEAAKSLMIPMNKVPPLVIEEVPVPSVSQNLTILAMNQALIAETIKLNMNNVKEYEEQKEQWYCEKAEDVYVVAKEEDTKRQAEAAVRKAEEDVKVAVKATEEDERVMDANLSEETEEVKVKRRKGEGKGKVIDTEYKRNTVPIDYVGRPGVPICKMCKGCKVLKKVWYQRPCMGNMIMDANDQIFSISEKEHTDFIMPEATNYEELQAKLKKICDEQDMFKKQKDEERMERSKKPGNSMKAGTNMKVRTNVKASGSTLKASGSTPKASGSTPKRARTITNSAGSSGSRVLSIAESLHGINKALIKTVNILGDTQAMTLCGIKLHMLKKQARNWAMEDEDEEPEELEDMEEEVEEVKEVHDKVKVVHDEIEVPHKEDKEGHKVEDNKIMKDLEVNE</sequence>
<keyword evidence="4" id="KW-1185">Reference proteome</keyword>
<feature type="region of interest" description="Disordered" evidence="2">
    <location>
        <begin position="238"/>
        <end position="302"/>
    </location>
</feature>
<dbReference type="Proteomes" id="UP000054279">
    <property type="component" value="Unassembled WGS sequence"/>
</dbReference>
<reference evidence="3 4" key="1">
    <citation type="submission" date="2014-06" db="EMBL/GenBank/DDBJ databases">
        <title>Evolutionary Origins and Diversification of the Mycorrhizal Mutualists.</title>
        <authorList>
            <consortium name="DOE Joint Genome Institute"/>
            <consortium name="Mycorrhizal Genomics Consortium"/>
            <person name="Kohler A."/>
            <person name="Kuo A."/>
            <person name="Nagy L.G."/>
            <person name="Floudas D."/>
            <person name="Copeland A."/>
            <person name="Barry K.W."/>
            <person name="Cichocki N."/>
            <person name="Veneault-Fourrey C."/>
            <person name="LaButti K."/>
            <person name="Lindquist E.A."/>
            <person name="Lipzen A."/>
            <person name="Lundell T."/>
            <person name="Morin E."/>
            <person name="Murat C."/>
            <person name="Riley R."/>
            <person name="Ohm R."/>
            <person name="Sun H."/>
            <person name="Tunlid A."/>
            <person name="Henrissat B."/>
            <person name="Grigoriev I.V."/>
            <person name="Hibbett D.S."/>
            <person name="Martin F."/>
        </authorList>
    </citation>
    <scope>NUCLEOTIDE SEQUENCE [LARGE SCALE GENOMIC DNA]</scope>
    <source>
        <strain evidence="3 4">SS14</strain>
    </source>
</reference>
<feature type="region of interest" description="Disordered" evidence="2">
    <location>
        <begin position="383"/>
        <end position="411"/>
    </location>
</feature>
<feature type="coiled-coil region" evidence="1">
    <location>
        <begin position="88"/>
        <end position="115"/>
    </location>
</feature>
<protein>
    <submittedName>
        <fullName evidence="3">Uncharacterized protein</fullName>
    </submittedName>
</protein>
<evidence type="ECO:0000313" key="4">
    <source>
        <dbReference type="Proteomes" id="UP000054279"/>
    </source>
</evidence>
<feature type="compositionally biased region" description="Basic and acidic residues" evidence="2">
    <location>
        <begin position="238"/>
        <end position="249"/>
    </location>
</feature>